<comment type="caution">
    <text evidence="1">The sequence shown here is derived from an EMBL/GenBank/DDBJ whole genome shotgun (WGS) entry which is preliminary data.</text>
</comment>
<organism evidence="1 2">
    <name type="scientific">Deinococcus indicus</name>
    <dbReference type="NCBI Taxonomy" id="223556"/>
    <lineage>
        <taxon>Bacteria</taxon>
        <taxon>Thermotogati</taxon>
        <taxon>Deinococcota</taxon>
        <taxon>Deinococci</taxon>
        <taxon>Deinococcales</taxon>
        <taxon>Deinococcaceae</taxon>
        <taxon>Deinococcus</taxon>
    </lineage>
</organism>
<gene>
    <name evidence="1" type="ORF">CBQ26_17805</name>
</gene>
<sequence length="69" mass="7510">MTISRSMGLDPILERLGREGASLLEAEAMRAVLAEDFAGRSLDSLSEDEWLRALGRMEAVKQTGNAGMK</sequence>
<dbReference type="Proteomes" id="UP000197208">
    <property type="component" value="Unassembled WGS sequence"/>
</dbReference>
<dbReference type="AlphaFoldDB" id="A0A246BFC6"/>
<reference evidence="1 2" key="1">
    <citation type="submission" date="2017-05" db="EMBL/GenBank/DDBJ databases">
        <title>De novo genome assembly of Deniococcus indicus strain DR1.</title>
        <authorList>
            <person name="Chauhan D."/>
            <person name="Yennamalli R.M."/>
            <person name="Priyadarshini R."/>
        </authorList>
    </citation>
    <scope>NUCLEOTIDE SEQUENCE [LARGE SCALE GENOMIC DNA]</scope>
    <source>
        <strain evidence="1 2">DR1</strain>
    </source>
</reference>
<dbReference type="EMBL" id="NHMK01000030">
    <property type="protein sequence ID" value="OWL93925.1"/>
    <property type="molecule type" value="Genomic_DNA"/>
</dbReference>
<evidence type="ECO:0000313" key="1">
    <source>
        <dbReference type="EMBL" id="OWL93925.1"/>
    </source>
</evidence>
<proteinExistence type="predicted"/>
<name>A0A246BFC6_9DEIO</name>
<dbReference type="OrthoDB" id="72690at2"/>
<protein>
    <submittedName>
        <fullName evidence="1">Uncharacterized protein</fullName>
    </submittedName>
</protein>
<accession>A0A246BFC6</accession>
<keyword evidence="2" id="KW-1185">Reference proteome</keyword>
<dbReference type="RefSeq" id="WP_088249964.1">
    <property type="nucleotide sequence ID" value="NZ_BNAM01000001.1"/>
</dbReference>
<evidence type="ECO:0000313" key="2">
    <source>
        <dbReference type="Proteomes" id="UP000197208"/>
    </source>
</evidence>